<feature type="signal peptide" evidence="4">
    <location>
        <begin position="1"/>
        <end position="26"/>
    </location>
</feature>
<dbReference type="PANTHER" id="PTHR33355:SF5">
    <property type="entry name" value="F12F1.23 PROTEIN"/>
    <property type="match status" value="1"/>
</dbReference>
<comment type="caution">
    <text evidence="6">The sequence shown here is derived from an EMBL/GenBank/DDBJ whole genome shotgun (WGS) entry which is preliminary data.</text>
</comment>
<dbReference type="Pfam" id="PF13947">
    <property type="entry name" value="GUB_WAK_bind"/>
    <property type="match status" value="1"/>
</dbReference>
<sequence>MAIHFHWSLHLYPILISLLTIPAAAASATTRCRTTCGTIPIRYPFGIDDGCGSPYYRRLLLCSFNTLHLRTPSGTYQIKSISYTDSPHLILTDPSMWACSDGPNFRPTQPFSLDSSTRLTLSRHNDYLFFNCSPARVIMEPKPVFCERFPDRCDSTCDTAGYLCRHLPGCAYALSSRAGAVSCCSYSPKATDSLRLMLEYCATYASVYWRNSDSGASNYYGETPEYGVRVDFDIPVTSGCLRCQDMRRGGGGTCGFDTVSREFLCLCRQGNVTTSCEQDHDQQGSSRHSNAGVIVGTVGAVSAAGAVGIGAGVWYFNKIRAKAPVTCGVQSNENRLF</sequence>
<accession>A0AAV0L9Q6</accession>
<evidence type="ECO:0000313" key="7">
    <source>
        <dbReference type="Proteomes" id="UP001154282"/>
    </source>
</evidence>
<comment type="subcellular location">
    <subcellularLocation>
        <location evidence="1">Membrane</location>
        <topology evidence="1">Single-pass membrane protein</topology>
    </subcellularLocation>
</comment>
<dbReference type="AlphaFoldDB" id="A0AAV0L9Q6"/>
<name>A0AAV0L9Q6_9ROSI</name>
<evidence type="ECO:0000256" key="2">
    <source>
        <dbReference type="ARBA" id="ARBA00022729"/>
    </source>
</evidence>
<keyword evidence="3" id="KW-1133">Transmembrane helix</keyword>
<proteinExistence type="predicted"/>
<evidence type="ECO:0000256" key="3">
    <source>
        <dbReference type="SAM" id="Phobius"/>
    </source>
</evidence>
<keyword evidence="3" id="KW-0812">Transmembrane</keyword>
<dbReference type="Proteomes" id="UP001154282">
    <property type="component" value="Unassembled WGS sequence"/>
</dbReference>
<gene>
    <name evidence="6" type="ORF">LITE_LOCUS22922</name>
</gene>
<evidence type="ECO:0000256" key="1">
    <source>
        <dbReference type="ARBA" id="ARBA00004167"/>
    </source>
</evidence>
<dbReference type="EMBL" id="CAMGYJ010000006">
    <property type="protein sequence ID" value="CAI0431138.1"/>
    <property type="molecule type" value="Genomic_DNA"/>
</dbReference>
<evidence type="ECO:0000259" key="5">
    <source>
        <dbReference type="Pfam" id="PF13947"/>
    </source>
</evidence>
<keyword evidence="7" id="KW-1185">Reference proteome</keyword>
<feature type="chain" id="PRO_5043931108" description="Wall-associated receptor kinase galacturonan-binding domain-containing protein" evidence="4">
    <location>
        <begin position="27"/>
        <end position="337"/>
    </location>
</feature>
<dbReference type="PANTHER" id="PTHR33355">
    <property type="entry name" value="WALL-ASSOCIATED RECEPTOR KINASE CARBOXY-TERMINAL PROTEIN-RELATED"/>
    <property type="match status" value="1"/>
</dbReference>
<keyword evidence="3" id="KW-0472">Membrane</keyword>
<organism evidence="6 7">
    <name type="scientific">Linum tenue</name>
    <dbReference type="NCBI Taxonomy" id="586396"/>
    <lineage>
        <taxon>Eukaryota</taxon>
        <taxon>Viridiplantae</taxon>
        <taxon>Streptophyta</taxon>
        <taxon>Embryophyta</taxon>
        <taxon>Tracheophyta</taxon>
        <taxon>Spermatophyta</taxon>
        <taxon>Magnoliopsida</taxon>
        <taxon>eudicotyledons</taxon>
        <taxon>Gunneridae</taxon>
        <taxon>Pentapetalae</taxon>
        <taxon>rosids</taxon>
        <taxon>fabids</taxon>
        <taxon>Malpighiales</taxon>
        <taxon>Linaceae</taxon>
        <taxon>Linum</taxon>
    </lineage>
</organism>
<feature type="domain" description="Wall-associated receptor kinase galacturonan-binding" evidence="5">
    <location>
        <begin position="32"/>
        <end position="86"/>
    </location>
</feature>
<feature type="transmembrane region" description="Helical" evidence="3">
    <location>
        <begin position="291"/>
        <end position="316"/>
    </location>
</feature>
<protein>
    <recommendedName>
        <fullName evidence="5">Wall-associated receptor kinase galacturonan-binding domain-containing protein</fullName>
    </recommendedName>
</protein>
<evidence type="ECO:0000256" key="4">
    <source>
        <dbReference type="SAM" id="SignalP"/>
    </source>
</evidence>
<dbReference type="GO" id="GO:0030247">
    <property type="term" value="F:polysaccharide binding"/>
    <property type="evidence" value="ECO:0007669"/>
    <property type="project" value="InterPro"/>
</dbReference>
<reference evidence="6" key="1">
    <citation type="submission" date="2022-08" db="EMBL/GenBank/DDBJ databases">
        <authorList>
            <person name="Gutierrez-Valencia J."/>
        </authorList>
    </citation>
    <scope>NUCLEOTIDE SEQUENCE</scope>
</reference>
<evidence type="ECO:0000313" key="6">
    <source>
        <dbReference type="EMBL" id="CAI0431138.1"/>
    </source>
</evidence>
<keyword evidence="2 4" id="KW-0732">Signal</keyword>
<dbReference type="GO" id="GO:0016020">
    <property type="term" value="C:membrane"/>
    <property type="evidence" value="ECO:0007669"/>
    <property type="project" value="UniProtKB-SubCell"/>
</dbReference>
<dbReference type="InterPro" id="IPR025287">
    <property type="entry name" value="WAK_GUB"/>
</dbReference>